<dbReference type="GO" id="GO:0005739">
    <property type="term" value="C:mitochondrion"/>
    <property type="evidence" value="ECO:0007669"/>
    <property type="project" value="TreeGrafter"/>
</dbReference>
<dbReference type="SUPFAM" id="SSF53383">
    <property type="entry name" value="PLP-dependent transferases"/>
    <property type="match status" value="1"/>
</dbReference>
<dbReference type="EMBL" id="JAINDJ010000005">
    <property type="protein sequence ID" value="KAG9447223.1"/>
    <property type="molecule type" value="Genomic_DNA"/>
</dbReference>
<dbReference type="GO" id="GO:0004069">
    <property type="term" value="F:L-aspartate:2-oxoglutarate aminotransferase activity"/>
    <property type="evidence" value="ECO:0007669"/>
    <property type="project" value="UniProtKB-EC"/>
</dbReference>
<comment type="cofactor">
    <cofactor evidence="1">
        <name>pyridoxal 5'-phosphate</name>
        <dbReference type="ChEBI" id="CHEBI:597326"/>
    </cofactor>
</comment>
<keyword evidence="4" id="KW-0808">Transferase</keyword>
<evidence type="ECO:0000313" key="8">
    <source>
        <dbReference type="EMBL" id="KAG9447223.1"/>
    </source>
</evidence>
<keyword evidence="9" id="KW-1185">Reference proteome</keyword>
<dbReference type="InterPro" id="IPR015424">
    <property type="entry name" value="PyrdxlP-dep_Trfase"/>
</dbReference>
<reference evidence="8 9" key="1">
    <citation type="submission" date="2021-07" db="EMBL/GenBank/DDBJ databases">
        <title>The Aristolochia fimbriata genome: insights into angiosperm evolution, floral development and chemical biosynthesis.</title>
        <authorList>
            <person name="Jiao Y."/>
        </authorList>
    </citation>
    <scope>NUCLEOTIDE SEQUENCE [LARGE SCALE GENOMIC DNA]</scope>
    <source>
        <strain evidence="8">IBCAS-2021</strain>
        <tissue evidence="8">Leaf</tissue>
    </source>
</reference>
<evidence type="ECO:0000256" key="6">
    <source>
        <dbReference type="ARBA" id="ARBA00049185"/>
    </source>
</evidence>
<accession>A0AAV7EEQ9</accession>
<evidence type="ECO:0000256" key="3">
    <source>
        <dbReference type="ARBA" id="ARBA00022576"/>
    </source>
</evidence>
<evidence type="ECO:0000256" key="4">
    <source>
        <dbReference type="ARBA" id="ARBA00022679"/>
    </source>
</evidence>
<feature type="domain" description="Aminotransferase class I/classII large" evidence="7">
    <location>
        <begin position="131"/>
        <end position="240"/>
    </location>
</feature>
<comment type="subunit">
    <text evidence="2">Homodimer.</text>
</comment>
<gene>
    <name evidence="8" type="ORF">H6P81_013351</name>
</gene>
<evidence type="ECO:0000256" key="1">
    <source>
        <dbReference type="ARBA" id="ARBA00001933"/>
    </source>
</evidence>
<dbReference type="PANTHER" id="PTHR11879">
    <property type="entry name" value="ASPARTATE AMINOTRANSFERASE"/>
    <property type="match status" value="1"/>
</dbReference>
<dbReference type="GO" id="GO:0006520">
    <property type="term" value="P:amino acid metabolic process"/>
    <property type="evidence" value="ECO:0007669"/>
    <property type="project" value="InterPro"/>
</dbReference>
<dbReference type="AlphaFoldDB" id="A0AAV7EEQ9"/>
<dbReference type="InterPro" id="IPR004839">
    <property type="entry name" value="Aminotransferase_I/II_large"/>
</dbReference>
<sequence>MQWLKDQVLHLTQRITSQGATSQGLCNDDSEDDSDLSIRFPNACASWGQASEHQFNGFSCHSSFVVVHDTQLTSDVTEFCGIPRPKLVCYLLDCYACCGVCAAFYLLEELEAEAKEAEDADDGDENASMPEAIQEKRVATVQCLSGTESLRVGAEFLAKHYHKHTIYIPQPTWGNHPEVFTLARLTVKYYRYYDPATRGLNFQGLLEHLVSAPPGAIVLLHACAHNPTSCIVHLAQCLAISFWSLFTFSRFCLT</sequence>
<keyword evidence="5" id="KW-0663">Pyridoxal phosphate</keyword>
<evidence type="ECO:0000256" key="5">
    <source>
        <dbReference type="ARBA" id="ARBA00022898"/>
    </source>
</evidence>
<proteinExistence type="predicted"/>
<dbReference type="GO" id="GO:0030170">
    <property type="term" value="F:pyridoxal phosphate binding"/>
    <property type="evidence" value="ECO:0007669"/>
    <property type="project" value="InterPro"/>
</dbReference>
<name>A0AAV7EEQ9_ARIFI</name>
<dbReference type="PANTHER" id="PTHR11879:SF22">
    <property type="entry name" value="ASPARTATE AMINOTRANSFERASE, MITOCHONDRIAL"/>
    <property type="match status" value="1"/>
</dbReference>
<evidence type="ECO:0000259" key="7">
    <source>
        <dbReference type="Pfam" id="PF00155"/>
    </source>
</evidence>
<organism evidence="8 9">
    <name type="scientific">Aristolochia fimbriata</name>
    <name type="common">White veined hardy Dutchman's pipe vine</name>
    <dbReference type="NCBI Taxonomy" id="158543"/>
    <lineage>
        <taxon>Eukaryota</taxon>
        <taxon>Viridiplantae</taxon>
        <taxon>Streptophyta</taxon>
        <taxon>Embryophyta</taxon>
        <taxon>Tracheophyta</taxon>
        <taxon>Spermatophyta</taxon>
        <taxon>Magnoliopsida</taxon>
        <taxon>Magnoliidae</taxon>
        <taxon>Piperales</taxon>
        <taxon>Aristolochiaceae</taxon>
        <taxon>Aristolochia</taxon>
    </lineage>
</organism>
<evidence type="ECO:0000313" key="9">
    <source>
        <dbReference type="Proteomes" id="UP000825729"/>
    </source>
</evidence>
<dbReference type="InterPro" id="IPR000796">
    <property type="entry name" value="Asp_trans"/>
</dbReference>
<evidence type="ECO:0000256" key="2">
    <source>
        <dbReference type="ARBA" id="ARBA00011738"/>
    </source>
</evidence>
<dbReference type="Proteomes" id="UP000825729">
    <property type="component" value="Unassembled WGS sequence"/>
</dbReference>
<protein>
    <recommendedName>
        <fullName evidence="7">Aminotransferase class I/classII large domain-containing protein</fullName>
    </recommendedName>
</protein>
<dbReference type="Gene3D" id="3.40.640.10">
    <property type="entry name" value="Type I PLP-dependent aspartate aminotransferase-like (Major domain)"/>
    <property type="match status" value="1"/>
</dbReference>
<dbReference type="Pfam" id="PF00155">
    <property type="entry name" value="Aminotran_1_2"/>
    <property type="match status" value="1"/>
</dbReference>
<comment type="catalytic activity">
    <reaction evidence="6">
        <text>L-aspartate + 2-oxoglutarate = oxaloacetate + L-glutamate</text>
        <dbReference type="Rhea" id="RHEA:21824"/>
        <dbReference type="ChEBI" id="CHEBI:16452"/>
        <dbReference type="ChEBI" id="CHEBI:16810"/>
        <dbReference type="ChEBI" id="CHEBI:29985"/>
        <dbReference type="ChEBI" id="CHEBI:29991"/>
        <dbReference type="EC" id="2.6.1.1"/>
    </reaction>
</comment>
<dbReference type="InterPro" id="IPR015421">
    <property type="entry name" value="PyrdxlP-dep_Trfase_major"/>
</dbReference>
<keyword evidence="3" id="KW-0032">Aminotransferase</keyword>
<comment type="caution">
    <text evidence="8">The sequence shown here is derived from an EMBL/GenBank/DDBJ whole genome shotgun (WGS) entry which is preliminary data.</text>
</comment>